<dbReference type="InterPro" id="IPR038765">
    <property type="entry name" value="Papain-like_cys_pep_sf"/>
</dbReference>
<protein>
    <submittedName>
        <fullName evidence="5">Virulence surface antigen</fullName>
    </submittedName>
</protein>
<evidence type="ECO:0000313" key="5">
    <source>
        <dbReference type="EMBL" id="RBP64076.1"/>
    </source>
</evidence>
<keyword evidence="3" id="KW-0788">Thiol protease</keyword>
<accession>A0A366I641</accession>
<dbReference type="Pfam" id="PF03543">
    <property type="entry name" value="Peptidase_C58"/>
    <property type="match status" value="1"/>
</dbReference>
<evidence type="ECO:0000256" key="1">
    <source>
        <dbReference type="ARBA" id="ARBA00022670"/>
    </source>
</evidence>
<dbReference type="EMBL" id="QNRY01000009">
    <property type="protein sequence ID" value="RBP64076.1"/>
    <property type="molecule type" value="Genomic_DNA"/>
</dbReference>
<evidence type="ECO:0000256" key="2">
    <source>
        <dbReference type="ARBA" id="ARBA00022801"/>
    </source>
</evidence>
<evidence type="ECO:0000259" key="4">
    <source>
        <dbReference type="Pfam" id="PF03543"/>
    </source>
</evidence>
<proteinExistence type="predicted"/>
<dbReference type="RefSeq" id="WP_113865708.1">
    <property type="nucleotide sequence ID" value="NZ_AGJP01000001.1"/>
</dbReference>
<organism evidence="5 6">
    <name type="scientific">Brenneria salicis ATCC 15712 = DSM 30166</name>
    <dbReference type="NCBI Taxonomy" id="714314"/>
    <lineage>
        <taxon>Bacteria</taxon>
        <taxon>Pseudomonadati</taxon>
        <taxon>Pseudomonadota</taxon>
        <taxon>Gammaproteobacteria</taxon>
        <taxon>Enterobacterales</taxon>
        <taxon>Pectobacteriaceae</taxon>
        <taxon>Brenneria</taxon>
    </lineage>
</organism>
<reference evidence="5 6" key="1">
    <citation type="submission" date="2018-06" db="EMBL/GenBank/DDBJ databases">
        <title>Genomic Encyclopedia of Type Strains, Phase IV (KMG-IV): sequencing the most valuable type-strain genomes for metagenomic binning, comparative biology and taxonomic classification.</title>
        <authorList>
            <person name="Goeker M."/>
        </authorList>
    </citation>
    <scope>NUCLEOTIDE SEQUENCE [LARGE SCALE GENOMIC DNA]</scope>
    <source>
        <strain evidence="5 6">DSM 30166</strain>
    </source>
</reference>
<comment type="caution">
    <text evidence="5">The sequence shown here is derived from an EMBL/GenBank/DDBJ whole genome shotgun (WGS) entry which is preliminary data.</text>
</comment>
<sequence length="337" mass="37327">MRIHQTTLPEITASLSPAKSKAPQTPHLGVMQEQAAFTPLSQKAGHADFSLHGLLNKLPSMPVSISLPSMSQLFASGKDMGIDMLGKKPRMYESNLEISCNENGGRALMMEQNDYLQALKTQLPSRKAEVQNIMGGICFGLSMVWLLGRHSGLDDKAVVSNMLGYDVDEEEITSQTKAKHGVEKIHFIQKTVQRDIGMDGHLDDKRFSGVTPVIQHYDIMQRMANAIKMSVVPVAGETPFVLLSRQSGLGYGLVRDALRDGHEQLFSVQSDVHAMAIYSNGEDQYAFYDPNNGMFSFQNKDNFSNFMNRIGKMLDVSSEKLGDGDPSQLMIMELKVH</sequence>
<gene>
    <name evidence="5" type="ORF">DES54_10935</name>
</gene>
<dbReference type="SUPFAM" id="SSF54001">
    <property type="entry name" value="Cysteine proteinases"/>
    <property type="match status" value="1"/>
</dbReference>
<keyword evidence="6" id="KW-1185">Reference proteome</keyword>
<evidence type="ECO:0000256" key="3">
    <source>
        <dbReference type="ARBA" id="ARBA00022807"/>
    </source>
</evidence>
<dbReference type="InterPro" id="IPR006473">
    <property type="entry name" value="Peptidase_C58_Yopt"/>
</dbReference>
<evidence type="ECO:0000313" key="6">
    <source>
        <dbReference type="Proteomes" id="UP000253046"/>
    </source>
</evidence>
<dbReference type="AlphaFoldDB" id="A0A366I641"/>
<dbReference type="GO" id="GO:0004197">
    <property type="term" value="F:cysteine-type endopeptidase activity"/>
    <property type="evidence" value="ECO:0007669"/>
    <property type="project" value="InterPro"/>
</dbReference>
<name>A0A366I641_9GAMM</name>
<dbReference type="GO" id="GO:0006508">
    <property type="term" value="P:proteolysis"/>
    <property type="evidence" value="ECO:0007669"/>
    <property type="project" value="UniProtKB-KW"/>
</dbReference>
<feature type="domain" description="Peptidase C58 YopT-type" evidence="4">
    <location>
        <begin position="131"/>
        <end position="310"/>
    </location>
</feature>
<keyword evidence="2" id="KW-0378">Hydrolase</keyword>
<dbReference type="OrthoDB" id="6433906at2"/>
<dbReference type="Gene3D" id="3.90.70.20">
    <property type="match status" value="1"/>
</dbReference>
<keyword evidence="1" id="KW-0645">Protease</keyword>
<dbReference type="Proteomes" id="UP000253046">
    <property type="component" value="Unassembled WGS sequence"/>
</dbReference>